<evidence type="ECO:0000256" key="1">
    <source>
        <dbReference type="SAM" id="Phobius"/>
    </source>
</evidence>
<feature type="transmembrane region" description="Helical" evidence="1">
    <location>
        <begin position="31"/>
        <end position="53"/>
    </location>
</feature>
<dbReference type="Proteomes" id="UP000653002">
    <property type="component" value="Unassembled WGS sequence"/>
</dbReference>
<feature type="transmembrane region" description="Helical" evidence="1">
    <location>
        <begin position="59"/>
        <end position="79"/>
    </location>
</feature>
<protein>
    <submittedName>
        <fullName evidence="2">Uncharacterized protein</fullName>
    </submittedName>
</protein>
<feature type="non-terminal residue" evidence="2">
    <location>
        <position position="1"/>
    </location>
</feature>
<organism evidence="2 3">
    <name type="scientific">Xanthomonas citri pv. citri</name>
    <dbReference type="NCBI Taxonomy" id="611301"/>
    <lineage>
        <taxon>Bacteria</taxon>
        <taxon>Pseudomonadati</taxon>
        <taxon>Pseudomonadota</taxon>
        <taxon>Gammaproteobacteria</taxon>
        <taxon>Lysobacterales</taxon>
        <taxon>Lysobacteraceae</taxon>
        <taxon>Xanthomonas</taxon>
    </lineage>
</organism>
<gene>
    <name evidence="2" type="ORF">GUH15_18055</name>
</gene>
<keyword evidence="1" id="KW-0812">Transmembrane</keyword>
<dbReference type="AlphaFoldDB" id="A0A8I0H0K4"/>
<evidence type="ECO:0000313" key="3">
    <source>
        <dbReference type="Proteomes" id="UP000653002"/>
    </source>
</evidence>
<feature type="non-terminal residue" evidence="2">
    <location>
        <position position="80"/>
    </location>
</feature>
<reference evidence="2" key="1">
    <citation type="submission" date="2020-01" db="EMBL/GenBank/DDBJ databases">
        <authorList>
            <person name="Richard D."/>
        </authorList>
    </citation>
    <scope>NUCLEOTIDE SEQUENCE</scope>
    <source>
        <strain evidence="2">JP541</strain>
    </source>
</reference>
<proteinExistence type="predicted"/>
<dbReference type="EMBL" id="JAABFR010001420">
    <property type="protein sequence ID" value="MBD4337924.1"/>
    <property type="molecule type" value="Genomic_DNA"/>
</dbReference>
<accession>A0A8I0H0K4</accession>
<sequence>NAILFAFPAKHSEVFYSKLAVFYIGEFSKSLFFLLPLFLAFGFLTPVSAWFFVNSALMIFVLPTLTVLIAALLCIPLMYL</sequence>
<keyword evidence="1" id="KW-1133">Transmembrane helix</keyword>
<comment type="caution">
    <text evidence="2">The sequence shown here is derived from an EMBL/GenBank/DDBJ whole genome shotgun (WGS) entry which is preliminary data.</text>
</comment>
<evidence type="ECO:0000313" key="2">
    <source>
        <dbReference type="EMBL" id="MBD4337924.1"/>
    </source>
</evidence>
<keyword evidence="1" id="KW-0472">Membrane</keyword>
<name>A0A8I0H0K4_XANCI</name>